<dbReference type="OrthoDB" id="10551178at2759"/>
<protein>
    <submittedName>
        <fullName evidence="2">Uncharacterized protein</fullName>
    </submittedName>
</protein>
<sequence length="401" mass="46063">MSWFSRHISAKFDLTTVFTLPIENQVRILIHVTVKSQTSHKSHPTEAHRAPTRVTVLASSSAMPATRTSLSIEFSRVNPSLLLPQSPSQAPGRASRNTDPTRITVLSKWQYGTSERETPCVQSRQPDDPVRSIRNNLMRRLIVQALLELDCEVPESGDERKQLDNFKAATILSLFPTRGALQGLVTPDNDFYTRRVVPLLVKRLAYELQPLENFELRSEADVTEKYAELHTEMKTLAKRYKKLVDDVAHTQELLHEVLNHRQWSLRQQLAQAEVDSVALISTIYDRKLISLNRAIYDIYRSYRFDEAIEVITKDVEQEVKALREEIATRTKKHELYLKAQRVSPEIDALLKSYQATRAALNNLQEYQFDRETWPVSQAEVTGSHTDAERTPRIDRYSASRV</sequence>
<feature type="region of interest" description="Disordered" evidence="1">
    <location>
        <begin position="377"/>
        <end position="401"/>
    </location>
</feature>
<evidence type="ECO:0000256" key="1">
    <source>
        <dbReference type="SAM" id="MobiDB-lite"/>
    </source>
</evidence>
<organism evidence="2 3">
    <name type="scientific">Tropilaelaps mercedesae</name>
    <dbReference type="NCBI Taxonomy" id="418985"/>
    <lineage>
        <taxon>Eukaryota</taxon>
        <taxon>Metazoa</taxon>
        <taxon>Ecdysozoa</taxon>
        <taxon>Arthropoda</taxon>
        <taxon>Chelicerata</taxon>
        <taxon>Arachnida</taxon>
        <taxon>Acari</taxon>
        <taxon>Parasitiformes</taxon>
        <taxon>Mesostigmata</taxon>
        <taxon>Gamasina</taxon>
        <taxon>Dermanyssoidea</taxon>
        <taxon>Laelapidae</taxon>
        <taxon>Tropilaelaps</taxon>
    </lineage>
</organism>
<dbReference type="EMBL" id="MNPL01007917">
    <property type="protein sequence ID" value="OQR74474.1"/>
    <property type="molecule type" value="Genomic_DNA"/>
</dbReference>
<evidence type="ECO:0000313" key="3">
    <source>
        <dbReference type="Proteomes" id="UP000192247"/>
    </source>
</evidence>
<gene>
    <name evidence="2" type="ORF">BIW11_03416</name>
</gene>
<keyword evidence="3" id="KW-1185">Reference proteome</keyword>
<reference evidence="2 3" key="1">
    <citation type="journal article" date="2017" name="Gigascience">
        <title>Draft genome of the honey bee ectoparasitic mite, Tropilaelaps mercedesae, is shaped by the parasitic life history.</title>
        <authorList>
            <person name="Dong X."/>
            <person name="Armstrong S.D."/>
            <person name="Xia D."/>
            <person name="Makepeace B.L."/>
            <person name="Darby A.C."/>
            <person name="Kadowaki T."/>
        </authorList>
    </citation>
    <scope>NUCLEOTIDE SEQUENCE [LARGE SCALE GENOMIC DNA]</scope>
    <source>
        <strain evidence="2">Wuxi-XJTLU</strain>
    </source>
</reference>
<evidence type="ECO:0000313" key="2">
    <source>
        <dbReference type="EMBL" id="OQR74474.1"/>
    </source>
</evidence>
<name>A0A1V9XLT0_9ACAR</name>
<proteinExistence type="predicted"/>
<dbReference type="Proteomes" id="UP000192247">
    <property type="component" value="Unassembled WGS sequence"/>
</dbReference>
<feature type="compositionally biased region" description="Basic and acidic residues" evidence="1">
    <location>
        <begin position="385"/>
        <end position="401"/>
    </location>
</feature>
<accession>A0A1V9XLT0</accession>
<dbReference type="InParanoid" id="A0A1V9XLT0"/>
<dbReference type="AlphaFoldDB" id="A0A1V9XLT0"/>
<comment type="caution">
    <text evidence="2">The sequence shown here is derived from an EMBL/GenBank/DDBJ whole genome shotgun (WGS) entry which is preliminary data.</text>
</comment>